<dbReference type="Pfam" id="PF10604">
    <property type="entry name" value="Polyketide_cyc2"/>
    <property type="match status" value="1"/>
</dbReference>
<dbReference type="Gene3D" id="3.30.530.20">
    <property type="match status" value="1"/>
</dbReference>
<evidence type="ECO:0000313" key="1">
    <source>
        <dbReference type="EMBL" id="QOY88480.1"/>
    </source>
</evidence>
<name>A0A7S7SLW8_PALFE</name>
<dbReference type="InterPro" id="IPR023393">
    <property type="entry name" value="START-like_dom_sf"/>
</dbReference>
<keyword evidence="2" id="KW-1185">Reference proteome</keyword>
<dbReference type="CDD" id="cd07818">
    <property type="entry name" value="SRPBCC_1"/>
    <property type="match status" value="1"/>
</dbReference>
<evidence type="ECO:0000313" key="2">
    <source>
        <dbReference type="Proteomes" id="UP000593892"/>
    </source>
</evidence>
<protein>
    <submittedName>
        <fullName evidence="1">SRPBCC family protein</fullName>
    </submittedName>
</protein>
<dbReference type="KEGG" id="pfer:IRI77_00510"/>
<proteinExistence type="predicted"/>
<dbReference type="AlphaFoldDB" id="A0A7S7SLW8"/>
<dbReference type="InterPro" id="IPR019587">
    <property type="entry name" value="Polyketide_cyclase/dehydratase"/>
</dbReference>
<gene>
    <name evidence="1" type="ORF">IRI77_00510</name>
</gene>
<dbReference type="EMBL" id="CP063849">
    <property type="protein sequence ID" value="QOY88480.1"/>
    <property type="molecule type" value="Genomic_DNA"/>
</dbReference>
<sequence length="174" mass="19116">MKTILIALAVAIAGILLFATTRPDTFRVERTITIQAPPEKIIPFLEDFHQWPAWSPYEKLDPAMKRTLSGAERGKGAVYQWDGNRKAGSGRMEVLDVVPSSKVSIQLEFTQPLESKNLAEFDLMNKGGATSVTWSMSGPQPYVTKVVTIFVSMDKLVGGDFETGLVNLKAAAEK</sequence>
<organism evidence="1 2">
    <name type="scientific">Paludibaculum fermentans</name>
    <dbReference type="NCBI Taxonomy" id="1473598"/>
    <lineage>
        <taxon>Bacteria</taxon>
        <taxon>Pseudomonadati</taxon>
        <taxon>Acidobacteriota</taxon>
        <taxon>Terriglobia</taxon>
        <taxon>Bryobacterales</taxon>
        <taxon>Bryobacteraceae</taxon>
        <taxon>Paludibaculum</taxon>
    </lineage>
</organism>
<dbReference type="SUPFAM" id="SSF55961">
    <property type="entry name" value="Bet v1-like"/>
    <property type="match status" value="1"/>
</dbReference>
<dbReference type="Proteomes" id="UP000593892">
    <property type="component" value="Chromosome"/>
</dbReference>
<accession>A0A7S7SLW8</accession>
<dbReference type="RefSeq" id="WP_194450142.1">
    <property type="nucleotide sequence ID" value="NZ_CP063849.1"/>
</dbReference>
<reference evidence="1 2" key="1">
    <citation type="submission" date="2020-10" db="EMBL/GenBank/DDBJ databases">
        <title>Complete genome sequence of Paludibaculum fermentans P105T, a facultatively anaerobic acidobacterium capable of dissimilatory Fe(III) reduction.</title>
        <authorList>
            <person name="Dedysh S.N."/>
            <person name="Beletsky A.V."/>
            <person name="Kulichevskaya I.S."/>
            <person name="Mardanov A.V."/>
            <person name="Ravin N.V."/>
        </authorList>
    </citation>
    <scope>NUCLEOTIDE SEQUENCE [LARGE SCALE GENOMIC DNA]</scope>
    <source>
        <strain evidence="1 2">P105</strain>
    </source>
</reference>